<evidence type="ECO:0000256" key="2">
    <source>
        <dbReference type="ARBA" id="ARBA00023002"/>
    </source>
</evidence>
<dbReference type="PRINTS" id="PR00080">
    <property type="entry name" value="SDRFAMILY"/>
</dbReference>
<dbReference type="AlphaFoldDB" id="A0A553ZYK9"/>
<dbReference type="Pfam" id="PF13561">
    <property type="entry name" value="adh_short_C2"/>
    <property type="match status" value="1"/>
</dbReference>
<dbReference type="EMBL" id="VLXZ01000006">
    <property type="protein sequence ID" value="TSB46466.1"/>
    <property type="molecule type" value="Genomic_DNA"/>
</dbReference>
<dbReference type="Proteomes" id="UP000318521">
    <property type="component" value="Unassembled WGS sequence"/>
</dbReference>
<sequence>MRVLITGASGDIGAAIAEKLANPGYIMYLHYHKNNERAEEVRKQCEAAGAEAFCLQADLTMTEGAAKLVEQLFTPVDIIIHVAGHSLQGLFTQTTDDELMDVMMVHLFNPIKITRALLPTMINQQSGKVIGLSSIWGVIGASNEVLYSTAKAGLNGFIKSLAKEVALSGVQVNAVAPGAIDTSMLAVYSSEELEALKLDIPAGRLGSPTDIAETVSFLASNRADYINGQIIEVNGAWN</sequence>
<dbReference type="Gene3D" id="3.40.50.720">
    <property type="entry name" value="NAD(P)-binding Rossmann-like Domain"/>
    <property type="match status" value="1"/>
</dbReference>
<gene>
    <name evidence="3" type="ORF">FN960_11745</name>
</gene>
<accession>A0A553ZYK9</accession>
<dbReference type="InterPro" id="IPR020904">
    <property type="entry name" value="Sc_DH/Rdtase_CS"/>
</dbReference>
<dbReference type="InterPro" id="IPR036291">
    <property type="entry name" value="NAD(P)-bd_dom_sf"/>
</dbReference>
<comment type="similarity">
    <text evidence="1">Belongs to the short-chain dehydrogenases/reductases (SDR) family.</text>
</comment>
<dbReference type="InterPro" id="IPR002347">
    <property type="entry name" value="SDR_fam"/>
</dbReference>
<dbReference type="InterPro" id="IPR050259">
    <property type="entry name" value="SDR"/>
</dbReference>
<organism evidence="3 4">
    <name type="scientific">Alkalicoccobacillus porphyridii</name>
    <dbReference type="NCBI Taxonomy" id="2597270"/>
    <lineage>
        <taxon>Bacteria</taxon>
        <taxon>Bacillati</taxon>
        <taxon>Bacillota</taxon>
        <taxon>Bacilli</taxon>
        <taxon>Bacillales</taxon>
        <taxon>Bacillaceae</taxon>
        <taxon>Alkalicoccobacillus</taxon>
    </lineage>
</organism>
<dbReference type="SUPFAM" id="SSF51735">
    <property type="entry name" value="NAD(P)-binding Rossmann-fold domains"/>
    <property type="match status" value="1"/>
</dbReference>
<dbReference type="NCBIfam" id="NF047420">
    <property type="entry name" value="EF_P_mod_YmfI"/>
    <property type="match status" value="1"/>
</dbReference>
<reference evidence="3 4" key="1">
    <citation type="submission" date="2019-07" db="EMBL/GenBank/DDBJ databases">
        <authorList>
            <person name="Park Y.J."/>
            <person name="Jeong S.E."/>
            <person name="Jung H.S."/>
        </authorList>
    </citation>
    <scope>NUCLEOTIDE SEQUENCE [LARGE SCALE GENOMIC DNA]</scope>
    <source>
        <strain evidence="4">P16(2019)</strain>
    </source>
</reference>
<dbReference type="OrthoDB" id="9803333at2"/>
<evidence type="ECO:0000256" key="1">
    <source>
        <dbReference type="ARBA" id="ARBA00006484"/>
    </source>
</evidence>
<dbReference type="RefSeq" id="WP_143848913.1">
    <property type="nucleotide sequence ID" value="NZ_VLXZ01000006.1"/>
</dbReference>
<keyword evidence="4" id="KW-1185">Reference proteome</keyword>
<keyword evidence="2" id="KW-0560">Oxidoreductase</keyword>
<dbReference type="GO" id="GO:0016491">
    <property type="term" value="F:oxidoreductase activity"/>
    <property type="evidence" value="ECO:0007669"/>
    <property type="project" value="UniProtKB-KW"/>
</dbReference>
<evidence type="ECO:0000313" key="3">
    <source>
        <dbReference type="EMBL" id="TSB46466.1"/>
    </source>
</evidence>
<dbReference type="FunFam" id="3.40.50.720:FF:000173">
    <property type="entry name" value="3-oxoacyl-[acyl-carrier protein] reductase"/>
    <property type="match status" value="1"/>
</dbReference>
<proteinExistence type="inferred from homology"/>
<dbReference type="PANTHER" id="PTHR42879:SF2">
    <property type="entry name" value="3-OXOACYL-[ACYL-CARRIER-PROTEIN] REDUCTASE FABG"/>
    <property type="match status" value="1"/>
</dbReference>
<evidence type="ECO:0000313" key="4">
    <source>
        <dbReference type="Proteomes" id="UP000318521"/>
    </source>
</evidence>
<name>A0A553ZYK9_9BACI</name>
<dbReference type="PRINTS" id="PR00081">
    <property type="entry name" value="GDHRDH"/>
</dbReference>
<comment type="caution">
    <text evidence="3">The sequence shown here is derived from an EMBL/GenBank/DDBJ whole genome shotgun (WGS) entry which is preliminary data.</text>
</comment>
<dbReference type="PANTHER" id="PTHR42879">
    <property type="entry name" value="3-OXOACYL-(ACYL-CARRIER-PROTEIN) REDUCTASE"/>
    <property type="match status" value="1"/>
</dbReference>
<dbReference type="PROSITE" id="PS00061">
    <property type="entry name" value="ADH_SHORT"/>
    <property type="match status" value="1"/>
</dbReference>
<protein>
    <submittedName>
        <fullName evidence="3">SDR family oxidoreductase</fullName>
    </submittedName>
</protein>
<dbReference type="GO" id="GO:0032787">
    <property type="term" value="P:monocarboxylic acid metabolic process"/>
    <property type="evidence" value="ECO:0007669"/>
    <property type="project" value="UniProtKB-ARBA"/>
</dbReference>